<dbReference type="Pfam" id="PF07841">
    <property type="entry name" value="DM4_12"/>
    <property type="match status" value="1"/>
</dbReference>
<keyword evidence="1" id="KW-0812">Transmembrane</keyword>
<proteinExistence type="predicted"/>
<keyword evidence="1" id="KW-1133">Transmembrane helix</keyword>
<protein>
    <submittedName>
        <fullName evidence="2">Uncharacterized protein</fullName>
    </submittedName>
</protein>
<feature type="transmembrane region" description="Helical" evidence="1">
    <location>
        <begin position="30"/>
        <end position="51"/>
    </location>
</feature>
<gene>
    <name evidence="2" type="ORF">ODALV1_LOCUS8053</name>
</gene>
<evidence type="ECO:0000256" key="1">
    <source>
        <dbReference type="SAM" id="Phobius"/>
    </source>
</evidence>
<dbReference type="Proteomes" id="UP001642540">
    <property type="component" value="Unassembled WGS sequence"/>
</dbReference>
<dbReference type="EMBL" id="CAXLJM020000024">
    <property type="protein sequence ID" value="CAL8091867.1"/>
    <property type="molecule type" value="Genomic_DNA"/>
</dbReference>
<organism evidence="2 3">
    <name type="scientific">Orchesella dallaii</name>
    <dbReference type="NCBI Taxonomy" id="48710"/>
    <lineage>
        <taxon>Eukaryota</taxon>
        <taxon>Metazoa</taxon>
        <taxon>Ecdysozoa</taxon>
        <taxon>Arthropoda</taxon>
        <taxon>Hexapoda</taxon>
        <taxon>Collembola</taxon>
        <taxon>Entomobryomorpha</taxon>
        <taxon>Entomobryoidea</taxon>
        <taxon>Orchesellidae</taxon>
        <taxon>Orchesellinae</taxon>
        <taxon>Orchesella</taxon>
    </lineage>
</organism>
<evidence type="ECO:0000313" key="3">
    <source>
        <dbReference type="Proteomes" id="UP001642540"/>
    </source>
</evidence>
<keyword evidence="1" id="KW-0472">Membrane</keyword>
<sequence>MESFNNSSEILEIAYSGKEGLELNPTFGGYFAPIAITFLSSLSTIALFYFLPVDSQSRETGRWWNSAWVSSRSTPLPGYGILGDKVNELLEVFLDALAIYVHNDKSWDCSRRMLCEANQRAADYGPAHGVLMYFLSLTVSAILRDQRVSESMEAMRKGRHGLDCRSSYPHCPFSL</sequence>
<reference evidence="2 3" key="1">
    <citation type="submission" date="2024-08" db="EMBL/GenBank/DDBJ databases">
        <authorList>
            <person name="Cucini C."/>
            <person name="Frati F."/>
        </authorList>
    </citation>
    <scope>NUCLEOTIDE SEQUENCE [LARGE SCALE GENOMIC DNA]</scope>
</reference>
<keyword evidence="3" id="KW-1185">Reference proteome</keyword>
<accession>A0ABP1Q729</accession>
<evidence type="ECO:0000313" key="2">
    <source>
        <dbReference type="EMBL" id="CAL8091867.1"/>
    </source>
</evidence>
<name>A0ABP1Q729_9HEXA</name>
<dbReference type="InterPro" id="IPR006631">
    <property type="entry name" value="DM4_12"/>
</dbReference>
<comment type="caution">
    <text evidence="2">The sequence shown here is derived from an EMBL/GenBank/DDBJ whole genome shotgun (WGS) entry which is preliminary data.</text>
</comment>